<gene>
    <name evidence="1" type="ORF">BN2614_LOCUS3</name>
</gene>
<evidence type="ECO:0000313" key="1">
    <source>
        <dbReference type="EMBL" id="VCX36917.1"/>
    </source>
</evidence>
<protein>
    <submittedName>
        <fullName evidence="1">Uncharacterized protein</fullName>
    </submittedName>
</protein>
<proteinExistence type="predicted"/>
<sequence>MCPTKFLHLQSKRAGSWGSSSDRLPPLLSPREQCGNHSPLLRNRVGAPGWLSRLSVQLLVSAQV</sequence>
<dbReference type="AlphaFoldDB" id="A0A9X9M5B3"/>
<organism evidence="1 2">
    <name type="scientific">Gulo gulo</name>
    <name type="common">Wolverine</name>
    <name type="synonym">Gluton</name>
    <dbReference type="NCBI Taxonomy" id="48420"/>
    <lineage>
        <taxon>Eukaryota</taxon>
        <taxon>Metazoa</taxon>
        <taxon>Chordata</taxon>
        <taxon>Craniata</taxon>
        <taxon>Vertebrata</taxon>
        <taxon>Euteleostomi</taxon>
        <taxon>Mammalia</taxon>
        <taxon>Eutheria</taxon>
        <taxon>Laurasiatheria</taxon>
        <taxon>Carnivora</taxon>
        <taxon>Caniformia</taxon>
        <taxon>Musteloidea</taxon>
        <taxon>Mustelidae</taxon>
        <taxon>Guloninae</taxon>
        <taxon>Gulo</taxon>
    </lineage>
</organism>
<feature type="non-terminal residue" evidence="1">
    <location>
        <position position="64"/>
    </location>
</feature>
<dbReference type="Proteomes" id="UP000269945">
    <property type="component" value="Unassembled WGS sequence"/>
</dbReference>
<reference evidence="1 2" key="1">
    <citation type="submission" date="2018-10" db="EMBL/GenBank/DDBJ databases">
        <authorList>
            <person name="Ekblom R."/>
            <person name="Jareborg N."/>
        </authorList>
    </citation>
    <scope>NUCLEOTIDE SEQUENCE [LARGE SCALE GENOMIC DNA]</scope>
    <source>
        <tissue evidence="1">Muscle</tissue>
    </source>
</reference>
<comment type="caution">
    <text evidence="1">The sequence shown here is derived from an EMBL/GenBank/DDBJ whole genome shotgun (WGS) entry which is preliminary data.</text>
</comment>
<dbReference type="EMBL" id="CYRY02042897">
    <property type="protein sequence ID" value="VCX36917.1"/>
    <property type="molecule type" value="Genomic_DNA"/>
</dbReference>
<keyword evidence="2" id="KW-1185">Reference proteome</keyword>
<evidence type="ECO:0000313" key="2">
    <source>
        <dbReference type="Proteomes" id="UP000269945"/>
    </source>
</evidence>
<accession>A0A9X9M5B3</accession>
<name>A0A9X9M5B3_GULGU</name>